<reference evidence="3" key="2">
    <citation type="submission" date="2021-07" db="EMBL/GenBank/DDBJ databases">
        <title>Characterization of Emerging Pathogens Carrying KPC-2 Gene in IncP-6 Plasmids Isolated from Urban Sewage in Argentina.</title>
        <authorList>
            <person name="Ghiglione B."/>
            <person name="Haim M.S."/>
            <person name="Dropa M."/>
        </authorList>
    </citation>
    <scope>NUCLEOTIDE SEQUENCE</scope>
    <source>
        <strain evidence="3">WW-19C</strain>
    </source>
</reference>
<evidence type="ECO:0000313" key="4">
    <source>
        <dbReference type="Proteomes" id="UP000533461"/>
    </source>
</evidence>
<reference evidence="2 4" key="1">
    <citation type="submission" date="2020-06" db="EMBL/GenBank/DDBJ databases">
        <title>REHAB project genomes.</title>
        <authorList>
            <person name="Shaw L.P."/>
        </authorList>
    </citation>
    <scope>NUCLEOTIDE SEQUENCE [LARGE SCALE GENOMIC DNA]</scope>
    <source>
        <strain evidence="2 4">RHBSTW-00074</strain>
    </source>
</reference>
<sequence>MKSQLLSAGLLTLLATTPSVHAAPPEPELIFNCELTNGKYVIVRLDHDVPTYYYGSLEKVEMTLPQNEGDKTQVRLGEMTFSGGGAYYYRFINGNYSYVVYSGTGKGWDYTGLKVYKNQKLIMKKECTNGGFLPNEYRGQGLVKEADTGDDATYGYVD</sequence>
<dbReference type="Proteomes" id="UP000826990">
    <property type="component" value="Chromosome"/>
</dbReference>
<dbReference type="Proteomes" id="UP000533461">
    <property type="component" value="Unassembled WGS sequence"/>
</dbReference>
<dbReference type="RefSeq" id="WP_058840477.1">
    <property type="nucleotide sequence ID" value="NZ_AP019632.1"/>
</dbReference>
<dbReference type="EMBL" id="JABXRP010000001">
    <property type="protein sequence ID" value="MBA8076171.1"/>
    <property type="molecule type" value="Genomic_DNA"/>
</dbReference>
<accession>A0A7W3C8Q9</accession>
<dbReference type="EMBL" id="CP080107">
    <property type="protein sequence ID" value="QYD27455.1"/>
    <property type="molecule type" value="Genomic_DNA"/>
</dbReference>
<feature type="chain" id="PRO_5042409599" evidence="1">
    <location>
        <begin position="23"/>
        <end position="158"/>
    </location>
</feature>
<gene>
    <name evidence="2" type="ORF">HV056_06300</name>
    <name evidence="3" type="ORF">KZX48_03260</name>
</gene>
<evidence type="ECO:0000256" key="1">
    <source>
        <dbReference type="SAM" id="SignalP"/>
    </source>
</evidence>
<proteinExistence type="predicted"/>
<keyword evidence="1" id="KW-0732">Signal</keyword>
<evidence type="ECO:0000313" key="2">
    <source>
        <dbReference type="EMBL" id="MBA8076171.1"/>
    </source>
</evidence>
<evidence type="ECO:0000313" key="3">
    <source>
        <dbReference type="EMBL" id="QYD27455.1"/>
    </source>
</evidence>
<feature type="signal peptide" evidence="1">
    <location>
        <begin position="1"/>
        <end position="22"/>
    </location>
</feature>
<protein>
    <submittedName>
        <fullName evidence="2">Uncharacterized protein</fullName>
    </submittedName>
</protein>
<dbReference type="AlphaFoldDB" id="A0A7W3C8Q9"/>
<organism evidence="2 4">
    <name type="scientific">Enterobacter asburiae</name>
    <dbReference type="NCBI Taxonomy" id="61645"/>
    <lineage>
        <taxon>Bacteria</taxon>
        <taxon>Pseudomonadati</taxon>
        <taxon>Pseudomonadota</taxon>
        <taxon>Gammaproteobacteria</taxon>
        <taxon>Enterobacterales</taxon>
        <taxon>Enterobacteriaceae</taxon>
        <taxon>Enterobacter</taxon>
        <taxon>Enterobacter cloacae complex</taxon>
    </lineage>
</organism>
<name>A0A7W3C8Q9_ENTAS</name>